<evidence type="ECO:0000313" key="9">
    <source>
        <dbReference type="EMBL" id="MBB4693425.1"/>
    </source>
</evidence>
<comment type="similarity">
    <text evidence="2">Belongs to the resistance-nodulation-cell division (RND) (TC 2.A.6) family. MmpL subfamily.</text>
</comment>
<evidence type="ECO:0000256" key="7">
    <source>
        <dbReference type="SAM" id="Phobius"/>
    </source>
</evidence>
<dbReference type="PANTHER" id="PTHR33406">
    <property type="entry name" value="MEMBRANE PROTEIN MJ1562-RELATED"/>
    <property type="match status" value="1"/>
</dbReference>
<evidence type="ECO:0000256" key="3">
    <source>
        <dbReference type="ARBA" id="ARBA00022475"/>
    </source>
</evidence>
<dbReference type="SUPFAM" id="SSF82866">
    <property type="entry name" value="Multidrug efflux transporter AcrB transmembrane domain"/>
    <property type="match status" value="2"/>
</dbReference>
<dbReference type="EMBL" id="JACHMF010000001">
    <property type="protein sequence ID" value="MBB4693425.1"/>
    <property type="molecule type" value="Genomic_DNA"/>
</dbReference>
<dbReference type="InterPro" id="IPR004869">
    <property type="entry name" value="MMPL_dom"/>
</dbReference>
<dbReference type="Pfam" id="PF03176">
    <property type="entry name" value="MMPL"/>
    <property type="match status" value="2"/>
</dbReference>
<dbReference type="AlphaFoldDB" id="A0A7W7CU53"/>
<dbReference type="Proteomes" id="UP000542742">
    <property type="component" value="Unassembled WGS sequence"/>
</dbReference>
<dbReference type="RefSeq" id="WP_184952046.1">
    <property type="nucleotide sequence ID" value="NZ_BOMC01000080.1"/>
</dbReference>
<evidence type="ECO:0000256" key="1">
    <source>
        <dbReference type="ARBA" id="ARBA00004651"/>
    </source>
</evidence>
<feature type="transmembrane region" description="Helical" evidence="7">
    <location>
        <begin position="225"/>
        <end position="247"/>
    </location>
</feature>
<feature type="domain" description="Membrane transport protein MMPL" evidence="8">
    <location>
        <begin position="439"/>
        <end position="705"/>
    </location>
</feature>
<name>A0A7W7CU53_9ACTN</name>
<evidence type="ECO:0000256" key="6">
    <source>
        <dbReference type="ARBA" id="ARBA00023136"/>
    </source>
</evidence>
<accession>A0A7W7CU53</accession>
<evidence type="ECO:0000256" key="4">
    <source>
        <dbReference type="ARBA" id="ARBA00022692"/>
    </source>
</evidence>
<evidence type="ECO:0000256" key="2">
    <source>
        <dbReference type="ARBA" id="ARBA00010157"/>
    </source>
</evidence>
<feature type="transmembrane region" description="Helical" evidence="7">
    <location>
        <begin position="556"/>
        <end position="577"/>
    </location>
</feature>
<comment type="subcellular location">
    <subcellularLocation>
        <location evidence="1">Cell membrane</location>
        <topology evidence="1">Multi-pass membrane protein</topology>
    </subcellularLocation>
</comment>
<dbReference type="InterPro" id="IPR050545">
    <property type="entry name" value="Mycobact_MmpL"/>
</dbReference>
<keyword evidence="10" id="KW-1185">Reference proteome</keyword>
<feature type="transmembrane region" description="Helical" evidence="7">
    <location>
        <begin position="373"/>
        <end position="391"/>
    </location>
</feature>
<feature type="transmembrane region" description="Helical" evidence="7">
    <location>
        <begin position="268"/>
        <end position="290"/>
    </location>
</feature>
<keyword evidence="5 7" id="KW-1133">Transmembrane helix</keyword>
<evidence type="ECO:0000256" key="5">
    <source>
        <dbReference type="ARBA" id="ARBA00022989"/>
    </source>
</evidence>
<dbReference type="Gene3D" id="1.20.1640.10">
    <property type="entry name" value="Multidrug efflux transporter AcrB transmembrane domain"/>
    <property type="match status" value="2"/>
</dbReference>
<dbReference type="GO" id="GO:0005886">
    <property type="term" value="C:plasma membrane"/>
    <property type="evidence" value="ECO:0007669"/>
    <property type="project" value="UniProtKB-SubCell"/>
</dbReference>
<dbReference type="PANTHER" id="PTHR33406:SF11">
    <property type="entry name" value="MEMBRANE PROTEIN SCO6666-RELATED"/>
    <property type="match status" value="1"/>
</dbReference>
<feature type="transmembrane region" description="Helical" evidence="7">
    <location>
        <begin position="597"/>
        <end position="620"/>
    </location>
</feature>
<gene>
    <name evidence="9" type="ORF">BKA14_003573</name>
</gene>
<organism evidence="9 10">
    <name type="scientific">Paractinoplanes abujensis</name>
    <dbReference type="NCBI Taxonomy" id="882441"/>
    <lineage>
        <taxon>Bacteria</taxon>
        <taxon>Bacillati</taxon>
        <taxon>Actinomycetota</taxon>
        <taxon>Actinomycetes</taxon>
        <taxon>Micromonosporales</taxon>
        <taxon>Micromonosporaceae</taxon>
        <taxon>Paractinoplanes</taxon>
    </lineage>
</organism>
<reference evidence="9 10" key="1">
    <citation type="submission" date="2020-08" db="EMBL/GenBank/DDBJ databases">
        <title>Sequencing the genomes of 1000 actinobacteria strains.</title>
        <authorList>
            <person name="Klenk H.-P."/>
        </authorList>
    </citation>
    <scope>NUCLEOTIDE SEQUENCE [LARGE SCALE GENOMIC DNA]</scope>
    <source>
        <strain evidence="9 10">DSM 45518</strain>
    </source>
</reference>
<evidence type="ECO:0000259" key="8">
    <source>
        <dbReference type="Pfam" id="PF03176"/>
    </source>
</evidence>
<keyword evidence="6 7" id="KW-0472">Membrane</keyword>
<protein>
    <submittedName>
        <fullName evidence="9">RND superfamily putative drug exporter</fullName>
    </submittedName>
</protein>
<evidence type="ECO:0000313" key="10">
    <source>
        <dbReference type="Proteomes" id="UP000542742"/>
    </source>
</evidence>
<feature type="domain" description="Membrane transport protein MMPL" evidence="8">
    <location>
        <begin position="46"/>
        <end position="372"/>
    </location>
</feature>
<feature type="transmembrane region" description="Helical" evidence="7">
    <location>
        <begin position="302"/>
        <end position="322"/>
    </location>
</feature>
<comment type="caution">
    <text evidence="9">The sequence shown here is derived from an EMBL/GenBank/DDBJ whole genome shotgun (WGS) entry which is preliminary data.</text>
</comment>
<feature type="transmembrane region" description="Helical" evidence="7">
    <location>
        <begin position="530"/>
        <end position="549"/>
    </location>
</feature>
<feature type="transmembrane region" description="Helical" evidence="7">
    <location>
        <begin position="169"/>
        <end position="189"/>
    </location>
</feature>
<proteinExistence type="inferred from homology"/>
<feature type="transmembrane region" description="Helical" evidence="7">
    <location>
        <begin position="196"/>
        <end position="219"/>
    </location>
</feature>
<feature type="transmembrane region" description="Helical" evidence="7">
    <location>
        <begin position="667"/>
        <end position="689"/>
    </location>
</feature>
<keyword evidence="4 7" id="KW-0812">Transmembrane</keyword>
<feature type="transmembrane region" description="Helical" evidence="7">
    <location>
        <begin position="641"/>
        <end position="661"/>
    </location>
</feature>
<keyword evidence="3" id="KW-1003">Cell membrane</keyword>
<sequence length="720" mass="73938">MKWLSRWGEGAARHPVRIIVGFVLLLVVLGGAAGGAGAAFSNGISLPGTDSQKAADLVSERFPAQAGDTATLVFASDAANALQQPGAQVSAVEQVLARVRTQPEVAAVAPLQVSADGRIAYTTVQYTKVAADLEPSSLKRLEEAQTVAARAGLETSLRGPVVNQLRERAAPVGEVIGLLAALVLVTLLFRSFWATVVTLAAALVALMVGVVALTVVAGFVDVPSVAPTIAVMLGLGAGVDYALFVVARFRDRLRAGDDPVRAAANATGTVGVSVLTAGAIVVISICGLYVTGIPVIGRMGMAAALVVAVAAMTAVVLVPALLRLAGRRVLPRAERSVPLAGAGTVPVASPAAADAAHHSWAARLAVLVARRPWTWATAVIVALLALASPTLNLQLGQPDDGTRPAGDTMRTAYDRLAEGFGPGFNGPLLVVADLRGSADRQGAVRKLSDAITRNPDVAAVGPAQANATGDTAVLTVIPRSAPQARATSDLVGALNEEIAPDALAGTGARAYVGGATATFDDLAARVAERLPLLLTVVIGLSLILLGVVFRSVLLPVVSAVLNLLSIGAAYGVVTLAFQTSWGTALLGVSQQPIVSFVPMLMFAILFGLSMDYNVFLLSAVRDERRPGVAAGTAVVRAVGRTAGLIGTAGAIMTLVFVGFVADGETEVKMIGLGLATAVLIDVTLVRLVLAPAILEVLGERAWWVPRWLDRRLPHVAPVGH</sequence>